<comment type="caution">
    <text evidence="5">The sequence shown here is derived from an EMBL/GenBank/DDBJ whole genome shotgun (WGS) entry which is preliminary data.</text>
</comment>
<dbReference type="EMBL" id="JACGWZ010000005">
    <property type="protein sequence ID" value="MBA8826280.1"/>
    <property type="molecule type" value="Genomic_DNA"/>
</dbReference>
<dbReference type="GO" id="GO:0009117">
    <property type="term" value="P:nucleotide metabolic process"/>
    <property type="evidence" value="ECO:0007669"/>
    <property type="project" value="TreeGrafter"/>
</dbReference>
<keyword evidence="6" id="KW-1185">Reference proteome</keyword>
<dbReference type="PRINTS" id="PR00332">
    <property type="entry name" value="HISTRIAD"/>
</dbReference>
<dbReference type="RefSeq" id="WP_182545521.1">
    <property type="nucleotide sequence ID" value="NZ_JACGWZ010000005.1"/>
</dbReference>
<dbReference type="PANTHER" id="PTHR46648:SF1">
    <property type="entry name" value="ADENOSINE 5'-MONOPHOSPHORAMIDASE HNT1"/>
    <property type="match status" value="1"/>
</dbReference>
<dbReference type="PROSITE" id="PS51084">
    <property type="entry name" value="HIT_2"/>
    <property type="match status" value="1"/>
</dbReference>
<proteinExistence type="predicted"/>
<evidence type="ECO:0000259" key="4">
    <source>
        <dbReference type="PROSITE" id="PS51084"/>
    </source>
</evidence>
<name>A0A839DZL2_9PSEU</name>
<feature type="short sequence motif" description="Histidine triad motif" evidence="2 3">
    <location>
        <begin position="104"/>
        <end position="108"/>
    </location>
</feature>
<evidence type="ECO:0000313" key="6">
    <source>
        <dbReference type="Proteomes" id="UP000569329"/>
    </source>
</evidence>
<dbReference type="InterPro" id="IPR036265">
    <property type="entry name" value="HIT-like_sf"/>
</dbReference>
<evidence type="ECO:0000256" key="1">
    <source>
        <dbReference type="PIRSR" id="PIRSR601310-1"/>
    </source>
</evidence>
<protein>
    <submittedName>
        <fullName evidence="5">Histidine triad (HIT) family protein</fullName>
    </submittedName>
</protein>
<dbReference type="PANTHER" id="PTHR46648">
    <property type="entry name" value="HIT FAMILY PROTEIN 1"/>
    <property type="match status" value="1"/>
</dbReference>
<feature type="domain" description="HIT" evidence="4">
    <location>
        <begin position="12"/>
        <end position="119"/>
    </location>
</feature>
<sequence>MPRAEPSSDTCTFCRIVAGESPAHLVSSDETCLALLAAPPAAYGHVLVIPRQHVDTLWEADAPLAEATMRTAQRISVLLRQRLGPDGLTVRQNNGSASGQVISHLHIHLVPRWHGDGSIGWPHPPTEPLDPDTVLRTLLAQ</sequence>
<organism evidence="5 6">
    <name type="scientific">Halosaccharopolyspora lacisalsi</name>
    <dbReference type="NCBI Taxonomy" id="1000566"/>
    <lineage>
        <taxon>Bacteria</taxon>
        <taxon>Bacillati</taxon>
        <taxon>Actinomycetota</taxon>
        <taxon>Actinomycetes</taxon>
        <taxon>Pseudonocardiales</taxon>
        <taxon>Pseudonocardiaceae</taxon>
        <taxon>Halosaccharopolyspora</taxon>
    </lineage>
</organism>
<dbReference type="Gene3D" id="3.30.428.10">
    <property type="entry name" value="HIT-like"/>
    <property type="match status" value="1"/>
</dbReference>
<dbReference type="AlphaFoldDB" id="A0A839DZL2"/>
<accession>A0A839DZL2</accession>
<dbReference type="GO" id="GO:0003824">
    <property type="term" value="F:catalytic activity"/>
    <property type="evidence" value="ECO:0007669"/>
    <property type="project" value="InterPro"/>
</dbReference>
<dbReference type="Proteomes" id="UP000569329">
    <property type="component" value="Unassembled WGS sequence"/>
</dbReference>
<evidence type="ECO:0000256" key="3">
    <source>
        <dbReference type="PROSITE-ProRule" id="PRU00464"/>
    </source>
</evidence>
<dbReference type="SUPFAM" id="SSF54197">
    <property type="entry name" value="HIT-like"/>
    <property type="match status" value="1"/>
</dbReference>
<gene>
    <name evidence="5" type="ORF">FHX42_003656</name>
</gene>
<feature type="active site" description="Tele-AMP-histidine intermediate" evidence="1">
    <location>
        <position position="106"/>
    </location>
</feature>
<dbReference type="InterPro" id="IPR019808">
    <property type="entry name" value="Histidine_triad_CS"/>
</dbReference>
<evidence type="ECO:0000313" key="5">
    <source>
        <dbReference type="EMBL" id="MBA8826280.1"/>
    </source>
</evidence>
<dbReference type="PROSITE" id="PS00892">
    <property type="entry name" value="HIT_1"/>
    <property type="match status" value="1"/>
</dbReference>
<evidence type="ECO:0000256" key="2">
    <source>
        <dbReference type="PIRSR" id="PIRSR601310-3"/>
    </source>
</evidence>
<dbReference type="Pfam" id="PF01230">
    <property type="entry name" value="HIT"/>
    <property type="match status" value="1"/>
</dbReference>
<reference evidence="5 6" key="1">
    <citation type="submission" date="2020-07" db="EMBL/GenBank/DDBJ databases">
        <title>Sequencing the genomes of 1000 actinobacteria strains.</title>
        <authorList>
            <person name="Klenk H.-P."/>
        </authorList>
    </citation>
    <scope>NUCLEOTIDE SEQUENCE [LARGE SCALE GENOMIC DNA]</scope>
    <source>
        <strain evidence="5 6">DSM 45975</strain>
    </source>
</reference>
<dbReference type="InterPro" id="IPR011146">
    <property type="entry name" value="HIT-like"/>
</dbReference>
<dbReference type="InterPro" id="IPR001310">
    <property type="entry name" value="Histidine_triad_HIT"/>
</dbReference>